<protein>
    <submittedName>
        <fullName evidence="5">Allophanate hydrolase subunit 1</fullName>
    </submittedName>
</protein>
<evidence type="ECO:0000313" key="6">
    <source>
        <dbReference type="Proteomes" id="UP000230551"/>
    </source>
</evidence>
<sequence length="203" mass="21403">MDALDYGDTALLLEFDDTAAVLAAAGALRELPGVLDVVVGARTALLRLAGPADRAPVRNALAGLQVPEPTAASPEHTEIVIDVVYDGADLDDVADLTRLSPAEVVDAHTGTPWRVGFGGFAPGFGYLIGGDPRLRVPRRAQPRTRVPAGAVALAGEFSGVYPRESPGGWQLIGRTDAVLWDLNRDPPALLTPGAWVRFRAVRP</sequence>
<dbReference type="InterPro" id="IPR029000">
    <property type="entry name" value="Cyclophilin-like_dom_sf"/>
</dbReference>
<dbReference type="InterPro" id="IPR003833">
    <property type="entry name" value="CT_C_D"/>
</dbReference>
<dbReference type="PANTHER" id="PTHR34698:SF2">
    <property type="entry name" value="5-OXOPROLINASE SUBUNIT B"/>
    <property type="match status" value="1"/>
</dbReference>
<evidence type="ECO:0000256" key="2">
    <source>
        <dbReference type="ARBA" id="ARBA00022801"/>
    </source>
</evidence>
<dbReference type="AlphaFoldDB" id="A0A2G5PFQ0"/>
<keyword evidence="6" id="KW-1185">Reference proteome</keyword>
<gene>
    <name evidence="5" type="ORF">CQY22_002425</name>
</gene>
<proteinExistence type="predicted"/>
<dbReference type="GO" id="GO:0016787">
    <property type="term" value="F:hydrolase activity"/>
    <property type="evidence" value="ECO:0007669"/>
    <property type="project" value="UniProtKB-KW"/>
</dbReference>
<dbReference type="SUPFAM" id="SSF50891">
    <property type="entry name" value="Cyclophilin-like"/>
    <property type="match status" value="1"/>
</dbReference>
<dbReference type="Gene3D" id="3.30.1360.40">
    <property type="match status" value="1"/>
</dbReference>
<organism evidence="5 6">
    <name type="scientific">Mycolicibacterium brumae</name>
    <dbReference type="NCBI Taxonomy" id="85968"/>
    <lineage>
        <taxon>Bacteria</taxon>
        <taxon>Bacillati</taxon>
        <taxon>Actinomycetota</taxon>
        <taxon>Actinomycetes</taxon>
        <taxon>Mycobacteriales</taxon>
        <taxon>Mycobacteriaceae</taxon>
        <taxon>Mycolicibacterium</taxon>
    </lineage>
</organism>
<dbReference type="Proteomes" id="UP000230551">
    <property type="component" value="Unassembled WGS sequence"/>
</dbReference>
<evidence type="ECO:0000256" key="1">
    <source>
        <dbReference type="ARBA" id="ARBA00022741"/>
    </source>
</evidence>
<dbReference type="InterPro" id="IPR010016">
    <property type="entry name" value="PxpB"/>
</dbReference>
<dbReference type="EMBL" id="PDCN02000002">
    <property type="protein sequence ID" value="PIB77132.1"/>
    <property type="molecule type" value="Genomic_DNA"/>
</dbReference>
<dbReference type="GO" id="GO:0005524">
    <property type="term" value="F:ATP binding"/>
    <property type="evidence" value="ECO:0007669"/>
    <property type="project" value="UniProtKB-KW"/>
</dbReference>
<keyword evidence="3" id="KW-0067">ATP-binding</keyword>
<reference evidence="5 6" key="1">
    <citation type="journal article" date="2017" name="Infect. Genet. Evol.">
        <title>The new phylogeny of the genus Mycobacterium: The old and the news.</title>
        <authorList>
            <person name="Tortoli E."/>
            <person name="Fedrizzi T."/>
            <person name="Meehan C.J."/>
            <person name="Trovato A."/>
            <person name="Grottola A."/>
            <person name="Giacobazzi E."/>
            <person name="Serpini G.F."/>
            <person name="Tagliazucchi S."/>
            <person name="Fabio A."/>
            <person name="Bettua C."/>
            <person name="Bertorelli R."/>
            <person name="Frascaro F."/>
            <person name="De Sanctis V."/>
            <person name="Pecorari M."/>
            <person name="Jousson O."/>
            <person name="Segata N."/>
            <person name="Cirillo D.M."/>
        </authorList>
    </citation>
    <scope>NUCLEOTIDE SEQUENCE [LARGE SCALE GENOMIC DNA]</scope>
    <source>
        <strain evidence="5 6">CIP1034565</strain>
    </source>
</reference>
<dbReference type="Gene3D" id="2.40.100.10">
    <property type="entry name" value="Cyclophilin-like"/>
    <property type="match status" value="1"/>
</dbReference>
<feature type="domain" description="Carboxyltransferase" evidence="4">
    <location>
        <begin position="1"/>
        <end position="190"/>
    </location>
</feature>
<dbReference type="PANTHER" id="PTHR34698">
    <property type="entry name" value="5-OXOPROLINASE SUBUNIT B"/>
    <property type="match status" value="1"/>
</dbReference>
<evidence type="ECO:0000259" key="4">
    <source>
        <dbReference type="SMART" id="SM00796"/>
    </source>
</evidence>
<evidence type="ECO:0000313" key="5">
    <source>
        <dbReference type="EMBL" id="PIB77132.1"/>
    </source>
</evidence>
<dbReference type="SMART" id="SM00796">
    <property type="entry name" value="AHS1"/>
    <property type="match status" value="1"/>
</dbReference>
<dbReference type="RefSeq" id="WP_090588794.1">
    <property type="nucleotide sequence ID" value="NZ_CP104302.1"/>
</dbReference>
<name>A0A2G5PFQ0_9MYCO</name>
<keyword evidence="1" id="KW-0547">Nucleotide-binding</keyword>
<keyword evidence="2 5" id="KW-0378">Hydrolase</keyword>
<dbReference type="OrthoDB" id="9778567at2"/>
<dbReference type="STRING" id="85968.GCA_900073015_01937"/>
<evidence type="ECO:0000256" key="3">
    <source>
        <dbReference type="ARBA" id="ARBA00022840"/>
    </source>
</evidence>
<comment type="caution">
    <text evidence="5">The sequence shown here is derived from an EMBL/GenBank/DDBJ whole genome shotgun (WGS) entry which is preliminary data.</text>
</comment>
<dbReference type="Pfam" id="PF02682">
    <property type="entry name" value="CT_C_D"/>
    <property type="match status" value="1"/>
</dbReference>
<accession>A0A2G5PFQ0</accession>